<feature type="region of interest" description="Disordered" evidence="1">
    <location>
        <begin position="308"/>
        <end position="335"/>
    </location>
</feature>
<feature type="compositionally biased region" description="Basic and acidic residues" evidence="1">
    <location>
        <begin position="392"/>
        <end position="401"/>
    </location>
</feature>
<feature type="region of interest" description="Disordered" evidence="1">
    <location>
        <begin position="170"/>
        <end position="230"/>
    </location>
</feature>
<sequence>MVGAVSLNTNVSSYQYSGGYGRNMRVQAGQAAAGNVRVRAGQSVSGGEQVQAGQKTGAVSGSHSVSTRRAGGVSSLIGARSIAAAGQASGVAAVSAGRAADPESPVQPVDKISTVQPGNSGSTNYMIPFLRKGMDPAELSVRMRMQNAGAFGRTAAGSGFQGAGKEAVQMDMPGTSQGAGKEAVQLDLPGSSQGAGKEAVQLDLPGSSQGTGKEAVQLDLPGSSQGAGKEAVQLDLPGTGSKEAVQAELPGTSTEEAAVQAGLPGTAAQTDTTPAAGSQEDAPKVAGMGAENAQKTSEEAECKTCQERKYQDGSNDPGVSFKTPTHIGPDQSASAVRGHEMEHVVRERAKAQSEGRRVISQSVSMQTGICPECGSVYVAGGVTRTTTAADTKQQEKPKDPRWILASDI</sequence>
<dbReference type="EMBL" id="RHJS01000002">
    <property type="protein sequence ID" value="RRK33660.1"/>
    <property type="molecule type" value="Genomic_DNA"/>
</dbReference>
<reference evidence="2" key="1">
    <citation type="submission" date="2018-10" db="EMBL/GenBank/DDBJ databases">
        <title>Schaedlerella arabinophila gen. nov. sp. nov., isolated from the mouse intestinal tract and comparative analysis with the genome of the closely related altered Schaedler flora strain ASF502.</title>
        <authorList>
            <person name="Miyake S."/>
            <person name="Soh M."/>
            <person name="Seedorf H."/>
        </authorList>
    </citation>
    <scope>NUCLEOTIDE SEQUENCE [LARGE SCALE GENOMIC DNA]</scope>
    <source>
        <strain evidence="2">DSM 106076</strain>
    </source>
</reference>
<dbReference type="RefSeq" id="WP_125128887.1">
    <property type="nucleotide sequence ID" value="NZ_RHJS01000002.1"/>
</dbReference>
<accession>A0A3R8M160</accession>
<comment type="caution">
    <text evidence="2">The sequence shown here is derived from an EMBL/GenBank/DDBJ whole genome shotgun (WGS) entry which is preliminary data.</text>
</comment>
<evidence type="ECO:0000313" key="3">
    <source>
        <dbReference type="Proteomes" id="UP000274920"/>
    </source>
</evidence>
<evidence type="ECO:0000313" key="2">
    <source>
        <dbReference type="EMBL" id="RRK33660.1"/>
    </source>
</evidence>
<dbReference type="Proteomes" id="UP000274920">
    <property type="component" value="Unassembled WGS sequence"/>
</dbReference>
<gene>
    <name evidence="2" type="ORF">EBB54_21615</name>
</gene>
<name>A0A3R8M160_9FIRM</name>
<proteinExistence type="predicted"/>
<feature type="region of interest" description="Disordered" evidence="1">
    <location>
        <begin position="46"/>
        <end position="67"/>
    </location>
</feature>
<organism evidence="2 3">
    <name type="scientific">Schaedlerella arabinosiphila</name>
    <dbReference type="NCBI Taxonomy" id="2044587"/>
    <lineage>
        <taxon>Bacteria</taxon>
        <taxon>Bacillati</taxon>
        <taxon>Bacillota</taxon>
        <taxon>Clostridia</taxon>
        <taxon>Lachnospirales</taxon>
        <taxon>Lachnospiraceae</taxon>
        <taxon>Schaedlerella</taxon>
    </lineage>
</organism>
<feature type="region of interest" description="Disordered" evidence="1">
    <location>
        <begin position="99"/>
        <end position="122"/>
    </location>
</feature>
<feature type="compositionally biased region" description="Polar residues" evidence="1">
    <location>
        <begin position="113"/>
        <end position="122"/>
    </location>
</feature>
<evidence type="ECO:0000256" key="1">
    <source>
        <dbReference type="SAM" id="MobiDB-lite"/>
    </source>
</evidence>
<feature type="region of interest" description="Disordered" evidence="1">
    <location>
        <begin position="387"/>
        <end position="408"/>
    </location>
</feature>
<protein>
    <submittedName>
        <fullName evidence="2">Uncharacterized protein</fullName>
    </submittedName>
</protein>
<keyword evidence="3" id="KW-1185">Reference proteome</keyword>
<dbReference type="AlphaFoldDB" id="A0A3R8M160"/>